<accession>A0A560DPZ8</accession>
<comment type="caution">
    <text evidence="1">The sequence shown here is derived from an EMBL/GenBank/DDBJ whole genome shotgun (WGS) entry which is preliminary data.</text>
</comment>
<sequence length="154" mass="15872">MAIRIAAVSSATMSDDKKEVIVQSTGKYTGALELRFGVDCVDDLIAALTKVRGGAQPAVLNGGGPAETAAPDADGAAPVKPVAIDKASEVRFEIPKNCTISADTSGRGLVLFILNHRLDRQAGYAFSPDAAKQLAGGLIKSADALLAQRPIPKS</sequence>
<gene>
    <name evidence="1" type="ORF">FBZ96_104140</name>
</gene>
<proteinExistence type="predicted"/>
<dbReference type="RefSeq" id="WP_145662778.1">
    <property type="nucleotide sequence ID" value="NZ_VITK01000004.1"/>
</dbReference>
<evidence type="ECO:0000313" key="1">
    <source>
        <dbReference type="EMBL" id="TWA99170.1"/>
    </source>
</evidence>
<dbReference type="OrthoDB" id="8237174at2"/>
<reference evidence="1 2" key="1">
    <citation type="submission" date="2019-06" db="EMBL/GenBank/DDBJ databases">
        <title>Genomic Encyclopedia of Type Strains, Phase IV (KMG-V): Genome sequencing to study the core and pangenomes of soil and plant-associated prokaryotes.</title>
        <authorList>
            <person name="Whitman W."/>
        </authorList>
    </citation>
    <scope>NUCLEOTIDE SEQUENCE [LARGE SCALE GENOMIC DNA]</scope>
    <source>
        <strain evidence="1 2">BR 510</strain>
    </source>
</reference>
<dbReference type="AlphaFoldDB" id="A0A560DPZ8"/>
<protein>
    <submittedName>
        <fullName evidence="1">Uncharacterized protein</fullName>
    </submittedName>
</protein>
<name>A0A560DPZ8_9BRAD</name>
<evidence type="ECO:0000313" key="2">
    <source>
        <dbReference type="Proteomes" id="UP000319949"/>
    </source>
</evidence>
<dbReference type="EMBL" id="VITK01000004">
    <property type="protein sequence ID" value="TWA99170.1"/>
    <property type="molecule type" value="Genomic_DNA"/>
</dbReference>
<organism evidence="1 2">
    <name type="scientific">Bradyrhizobium stylosanthis</name>
    <dbReference type="NCBI Taxonomy" id="1803665"/>
    <lineage>
        <taxon>Bacteria</taxon>
        <taxon>Pseudomonadati</taxon>
        <taxon>Pseudomonadota</taxon>
        <taxon>Alphaproteobacteria</taxon>
        <taxon>Hyphomicrobiales</taxon>
        <taxon>Nitrobacteraceae</taxon>
        <taxon>Bradyrhizobium</taxon>
    </lineage>
</organism>
<keyword evidence="2" id="KW-1185">Reference proteome</keyword>
<dbReference type="Proteomes" id="UP000319949">
    <property type="component" value="Unassembled WGS sequence"/>
</dbReference>